<organism evidence="1 2">
    <name type="scientific">Pseudorhodobacter antarcticus</name>
    <dbReference type="NCBI Taxonomy" id="1077947"/>
    <lineage>
        <taxon>Bacteria</taxon>
        <taxon>Pseudomonadati</taxon>
        <taxon>Pseudomonadota</taxon>
        <taxon>Alphaproteobacteria</taxon>
        <taxon>Rhodobacterales</taxon>
        <taxon>Paracoccaceae</taxon>
        <taxon>Pseudorhodobacter</taxon>
    </lineage>
</organism>
<sequence length="138" mass="14452">MLEDVGKRHGGDPGAAFSHLSCGQHEAGAAQMTMNIQIGDAPLAELLAAVDEMYRDAGLELARAVKAAKTGTPQDAKAALQAVRDLKAAFQLAMDERTKLDKIRTDTAGIIGESILDLEAARDEIGGRLARLRDAGGG</sequence>
<dbReference type="Proteomes" id="UP000183002">
    <property type="component" value="Unassembled WGS sequence"/>
</dbReference>
<name>A0A1H8DAB0_9RHOB</name>
<accession>A0A1H8DAB0</accession>
<dbReference type="EMBL" id="FOCO01000006">
    <property type="protein sequence ID" value="SEN03427.1"/>
    <property type="molecule type" value="Genomic_DNA"/>
</dbReference>
<keyword evidence="2" id="KW-1185">Reference proteome</keyword>
<dbReference type="STRING" id="1077947.SAMN05216227_1006116"/>
<evidence type="ECO:0000313" key="1">
    <source>
        <dbReference type="EMBL" id="SEN03427.1"/>
    </source>
</evidence>
<dbReference type="AlphaFoldDB" id="A0A1H8DAB0"/>
<gene>
    <name evidence="1" type="ORF">SAMN05216227_1006116</name>
</gene>
<reference evidence="1 2" key="1">
    <citation type="submission" date="2016-10" db="EMBL/GenBank/DDBJ databases">
        <authorList>
            <person name="de Groot N.N."/>
        </authorList>
    </citation>
    <scope>NUCLEOTIDE SEQUENCE [LARGE SCALE GENOMIC DNA]</scope>
    <source>
        <strain evidence="1 2">CGMCC 1.10836</strain>
    </source>
</reference>
<proteinExistence type="predicted"/>
<protein>
    <submittedName>
        <fullName evidence="1">Uncharacterized protein</fullName>
    </submittedName>
</protein>
<evidence type="ECO:0000313" key="2">
    <source>
        <dbReference type="Proteomes" id="UP000183002"/>
    </source>
</evidence>